<feature type="short sequence motif" description="GXSXG" evidence="8">
    <location>
        <begin position="523"/>
        <end position="527"/>
    </location>
</feature>
<dbReference type="Proteomes" id="UP001374579">
    <property type="component" value="Unassembled WGS sequence"/>
</dbReference>
<keyword evidence="4 7" id="KW-0040">ANK repeat</keyword>
<keyword evidence="2" id="KW-0677">Repeat</keyword>
<evidence type="ECO:0000313" key="11">
    <source>
        <dbReference type="Proteomes" id="UP001374579"/>
    </source>
</evidence>
<feature type="repeat" description="ANK" evidence="7">
    <location>
        <begin position="153"/>
        <end position="185"/>
    </location>
</feature>
<accession>A0AAN9BX12</accession>
<feature type="repeat" description="ANK" evidence="7">
    <location>
        <begin position="349"/>
        <end position="381"/>
    </location>
</feature>
<dbReference type="SUPFAM" id="SSF52151">
    <property type="entry name" value="FabD/lysophospholipase-like"/>
    <property type="match status" value="1"/>
</dbReference>
<dbReference type="GO" id="GO:2000304">
    <property type="term" value="P:positive regulation of ceramide biosynthetic process"/>
    <property type="evidence" value="ECO:0007669"/>
    <property type="project" value="TreeGrafter"/>
</dbReference>
<comment type="caution">
    <text evidence="10">The sequence shown here is derived from an EMBL/GenBank/DDBJ whole genome shotgun (WGS) entry which is preliminary data.</text>
</comment>
<dbReference type="GO" id="GO:0016042">
    <property type="term" value="P:lipid catabolic process"/>
    <property type="evidence" value="ECO:0007669"/>
    <property type="project" value="UniProtKB-UniRule"/>
</dbReference>
<dbReference type="Pfam" id="PF12796">
    <property type="entry name" value="Ank_2"/>
    <property type="match status" value="1"/>
</dbReference>
<dbReference type="InterPro" id="IPR002110">
    <property type="entry name" value="Ankyrin_rpt"/>
</dbReference>
<dbReference type="EC" id="3.1.1.4" evidence="1"/>
<evidence type="ECO:0000256" key="7">
    <source>
        <dbReference type="PROSITE-ProRule" id="PRU00023"/>
    </source>
</evidence>
<evidence type="ECO:0000256" key="8">
    <source>
        <dbReference type="PROSITE-ProRule" id="PRU01161"/>
    </source>
</evidence>
<dbReference type="PROSITE" id="PS50297">
    <property type="entry name" value="ANK_REP_REGION"/>
    <property type="match status" value="2"/>
</dbReference>
<reference evidence="10 11" key="1">
    <citation type="submission" date="2024-02" db="EMBL/GenBank/DDBJ databases">
        <title>Chromosome-scale genome assembly of the rough periwinkle Littorina saxatilis.</title>
        <authorList>
            <person name="De Jode A."/>
            <person name="Faria R."/>
            <person name="Formenti G."/>
            <person name="Sims Y."/>
            <person name="Smith T.P."/>
            <person name="Tracey A."/>
            <person name="Wood J.M.D."/>
            <person name="Zagrodzka Z.B."/>
            <person name="Johannesson K."/>
            <person name="Butlin R.K."/>
            <person name="Leder E.H."/>
        </authorList>
    </citation>
    <scope>NUCLEOTIDE SEQUENCE [LARGE SCALE GENOMIC DNA]</scope>
    <source>
        <strain evidence="10">Snail1</strain>
        <tissue evidence="10">Muscle</tissue>
    </source>
</reference>
<feature type="repeat" description="ANK" evidence="7">
    <location>
        <begin position="220"/>
        <end position="252"/>
    </location>
</feature>
<feature type="short sequence motif" description="GXGXXG" evidence="8">
    <location>
        <begin position="491"/>
        <end position="496"/>
    </location>
</feature>
<feature type="active site" description="Proton acceptor" evidence="8">
    <location>
        <position position="658"/>
    </location>
</feature>
<evidence type="ECO:0000256" key="5">
    <source>
        <dbReference type="ARBA" id="ARBA00023098"/>
    </source>
</evidence>
<gene>
    <name evidence="10" type="ORF">V1264_012080</name>
</gene>
<dbReference type="PROSITE" id="PS50088">
    <property type="entry name" value="ANK_REPEAT"/>
    <property type="match status" value="3"/>
</dbReference>
<dbReference type="GO" id="GO:0005739">
    <property type="term" value="C:mitochondrion"/>
    <property type="evidence" value="ECO:0007669"/>
    <property type="project" value="TreeGrafter"/>
</dbReference>
<dbReference type="InterPro" id="IPR047148">
    <property type="entry name" value="PLPL9"/>
</dbReference>
<keyword evidence="8" id="KW-0442">Lipid degradation</keyword>
<dbReference type="GO" id="GO:0047499">
    <property type="term" value="F:calcium-independent phospholipase A2 activity"/>
    <property type="evidence" value="ECO:0007669"/>
    <property type="project" value="InterPro"/>
</dbReference>
<dbReference type="PANTHER" id="PTHR24139">
    <property type="entry name" value="CALCIUM-INDEPENDENT PHOSPHOLIPASE A2"/>
    <property type="match status" value="1"/>
</dbReference>
<organism evidence="10 11">
    <name type="scientific">Littorina saxatilis</name>
    <dbReference type="NCBI Taxonomy" id="31220"/>
    <lineage>
        <taxon>Eukaryota</taxon>
        <taxon>Metazoa</taxon>
        <taxon>Spiralia</taxon>
        <taxon>Lophotrochozoa</taxon>
        <taxon>Mollusca</taxon>
        <taxon>Gastropoda</taxon>
        <taxon>Caenogastropoda</taxon>
        <taxon>Littorinimorpha</taxon>
        <taxon>Littorinoidea</taxon>
        <taxon>Littorinidae</taxon>
        <taxon>Littorina</taxon>
    </lineage>
</organism>
<evidence type="ECO:0000313" key="10">
    <source>
        <dbReference type="EMBL" id="KAK7112659.1"/>
    </source>
</evidence>
<dbReference type="EMBL" id="JBAMIC010000002">
    <property type="protein sequence ID" value="KAK7112659.1"/>
    <property type="molecule type" value="Genomic_DNA"/>
</dbReference>
<comment type="catalytic activity">
    <reaction evidence="6">
        <text>a 1,2-diacyl-sn-glycero-3-phosphocholine + H2O = a 1-acyl-sn-glycero-3-phosphocholine + a fatty acid + H(+)</text>
        <dbReference type="Rhea" id="RHEA:15801"/>
        <dbReference type="ChEBI" id="CHEBI:15377"/>
        <dbReference type="ChEBI" id="CHEBI:15378"/>
        <dbReference type="ChEBI" id="CHEBI:28868"/>
        <dbReference type="ChEBI" id="CHEBI:57643"/>
        <dbReference type="ChEBI" id="CHEBI:58168"/>
        <dbReference type="EC" id="3.1.1.4"/>
    </reaction>
    <physiologicalReaction direction="left-to-right" evidence="6">
        <dbReference type="Rhea" id="RHEA:15802"/>
    </physiologicalReaction>
</comment>
<dbReference type="Pfam" id="PF13857">
    <property type="entry name" value="Ank_5"/>
    <property type="match status" value="1"/>
</dbReference>
<keyword evidence="5 8" id="KW-0443">Lipid metabolism</keyword>
<dbReference type="SUPFAM" id="SSF48403">
    <property type="entry name" value="Ankyrin repeat"/>
    <property type="match status" value="2"/>
</dbReference>
<proteinExistence type="predicted"/>
<dbReference type="Gene3D" id="1.25.40.20">
    <property type="entry name" value="Ankyrin repeat-containing domain"/>
    <property type="match status" value="2"/>
</dbReference>
<sequence length="813" mass="89702">MDNLFKQFTTTVGGMINMATATISPFKIQSIDFESYKGAQIVQQKECMYLYKKPGLSECVVVSVGPSKKHYSLFRQTNEVEAKLTFEAICKTLVLVGRACPQLLTEDVLQKVCDTARDRPTWNAVHVTAYVGLHGALEHKEFQGLINTACPATQMTPLMASVMGKQPQSLEMLLRKGASVNLVDKQGNSVYHLAVISCPLAITILKEYDKEGMINYPNSKGQTPLFLACFKKLPEAVEILIQAGADPTLTNTSTLPIHAAVDNGDLRSVEAIVGKHPSQKDAKDSMGRVPLHHACSEEMVSKLGMMGCDMNVKNADGEAPLLLMMREKRNSCILSLLCHGGDCNVQDGEGETVLHKAVREDNPDMVRTYIVFNSDPNVRNIHNQSPRHLATISTRQDSELILYLLHTSGAQRCTTEVKGCLTGCSPEGTHNGVPDKEMTTLMRLDSVAMFDELMSSAVTGKNATLTESSKSVLEMVDIPTDIGDKVLSLDGGGIRGLVLIQMLMEIEAAIGRPIRDCFDWIGGTSTGGILALGIAKGFSLAYIKGLYVRMKDEVFKGARPYNSALFETMLKREFGEETVMTDIKSPKVMVTATLADRYPAALHIFRTYEQPFEEPHNDDEKVKRFPHFTPPKEQLVWEAARSTGAAPTYFRAYGRFMDGGLISNNPTCDMLTEIHEYNVGLRMIGQADKVRPLGCVVSLGTGRIPVSEVKNVDVFRPEGILDAYRAVSGALSLSKMLIDQASVSEGRVVDRARAWCSMINVPHFRFSPQLSEDVALDCHDHNKLINMMWETHCYMVANRHRLHELGNLIKGSD</sequence>
<dbReference type="AlphaFoldDB" id="A0AAN9BX12"/>
<dbReference type="InterPro" id="IPR016035">
    <property type="entry name" value="Acyl_Trfase/lysoPLipase"/>
</dbReference>
<feature type="short sequence motif" description="DGA/G" evidence="8">
    <location>
        <begin position="658"/>
        <end position="660"/>
    </location>
</feature>
<feature type="domain" description="PNPLA" evidence="9">
    <location>
        <begin position="487"/>
        <end position="671"/>
    </location>
</feature>
<dbReference type="CDD" id="cd07212">
    <property type="entry name" value="Pat_PNPLA9"/>
    <property type="match status" value="1"/>
</dbReference>
<evidence type="ECO:0000256" key="6">
    <source>
        <dbReference type="ARBA" id="ARBA00023422"/>
    </source>
</evidence>
<evidence type="ECO:0000259" key="9">
    <source>
        <dbReference type="PROSITE" id="PS51635"/>
    </source>
</evidence>
<keyword evidence="3 8" id="KW-0378">Hydrolase</keyword>
<keyword evidence="11" id="KW-1185">Reference proteome</keyword>
<dbReference type="InterPro" id="IPR002641">
    <property type="entry name" value="PNPLA_dom"/>
</dbReference>
<dbReference type="InterPro" id="IPR036770">
    <property type="entry name" value="Ankyrin_rpt-contain_sf"/>
</dbReference>
<dbReference type="GO" id="GO:0052816">
    <property type="term" value="F:long-chain fatty acyl-CoA hydrolase activity"/>
    <property type="evidence" value="ECO:0007669"/>
    <property type="project" value="TreeGrafter"/>
</dbReference>
<dbReference type="PROSITE" id="PS51635">
    <property type="entry name" value="PNPLA"/>
    <property type="match status" value="1"/>
</dbReference>
<dbReference type="Gene3D" id="3.40.1090.10">
    <property type="entry name" value="Cytosolic phospholipase A2 catalytic domain"/>
    <property type="match status" value="1"/>
</dbReference>
<evidence type="ECO:0000256" key="1">
    <source>
        <dbReference type="ARBA" id="ARBA00013278"/>
    </source>
</evidence>
<protein>
    <recommendedName>
        <fullName evidence="1">phospholipase A2</fullName>
        <ecNumber evidence="1">3.1.1.4</ecNumber>
    </recommendedName>
</protein>
<name>A0AAN9BX12_9CAEN</name>
<dbReference type="Pfam" id="PF01734">
    <property type="entry name" value="Patatin"/>
    <property type="match status" value="1"/>
</dbReference>
<evidence type="ECO:0000256" key="4">
    <source>
        <dbReference type="ARBA" id="ARBA00023043"/>
    </source>
</evidence>
<dbReference type="SMART" id="SM00248">
    <property type="entry name" value="ANK"/>
    <property type="match status" value="7"/>
</dbReference>
<evidence type="ECO:0000256" key="2">
    <source>
        <dbReference type="ARBA" id="ARBA00022737"/>
    </source>
</evidence>
<evidence type="ECO:0000256" key="3">
    <source>
        <dbReference type="ARBA" id="ARBA00022801"/>
    </source>
</evidence>
<feature type="active site" description="Nucleophile" evidence="8">
    <location>
        <position position="525"/>
    </location>
</feature>
<dbReference type="PANTHER" id="PTHR24139:SF34">
    <property type="entry name" value="85_88 KDA CALCIUM-INDEPENDENT PHOSPHOLIPASE A2"/>
    <property type="match status" value="1"/>
</dbReference>